<evidence type="ECO:0000313" key="3">
    <source>
        <dbReference type="EMBL" id="MET7030007.1"/>
    </source>
</evidence>
<reference evidence="3 4" key="1">
    <citation type="submission" date="2024-07" db="EMBL/GenBank/DDBJ databases">
        <title>The genome sequence of type strain Sediminicola luteus GDMCC 1.2596T.</title>
        <authorList>
            <person name="Liu Y."/>
        </authorList>
    </citation>
    <scope>NUCLEOTIDE SEQUENCE [LARGE SCALE GENOMIC DNA]</scope>
    <source>
        <strain evidence="3 4">GDMCC 1.2596</strain>
    </source>
</reference>
<feature type="domain" description="Putative auto-transporter adhesin head GIN" evidence="2">
    <location>
        <begin position="44"/>
        <end position="237"/>
    </location>
</feature>
<dbReference type="Proteomes" id="UP001549773">
    <property type="component" value="Unassembled WGS sequence"/>
</dbReference>
<organism evidence="3 4">
    <name type="scientific">Sediminicola luteus</name>
    <dbReference type="NCBI Taxonomy" id="319238"/>
    <lineage>
        <taxon>Bacteria</taxon>
        <taxon>Pseudomonadati</taxon>
        <taxon>Bacteroidota</taxon>
        <taxon>Flavobacteriia</taxon>
        <taxon>Flavobacteriales</taxon>
        <taxon>Flavobacteriaceae</taxon>
        <taxon>Sediminicola</taxon>
    </lineage>
</organism>
<feature type="signal peptide" evidence="1">
    <location>
        <begin position="1"/>
        <end position="25"/>
    </location>
</feature>
<evidence type="ECO:0000256" key="1">
    <source>
        <dbReference type="SAM" id="SignalP"/>
    </source>
</evidence>
<feature type="chain" id="PRO_5046082681" evidence="1">
    <location>
        <begin position="26"/>
        <end position="254"/>
    </location>
</feature>
<evidence type="ECO:0000259" key="2">
    <source>
        <dbReference type="Pfam" id="PF10988"/>
    </source>
</evidence>
<dbReference type="Gene3D" id="2.160.20.120">
    <property type="match status" value="1"/>
</dbReference>
<sequence length="254" mass="28443">MMIKILKVVPFLWLVLLTSCNGENAPDCFQNAGDLVLEEVTVPEFNKITIYDNVELILKQGDVTKVEIETGEFLRNEVTAEVVEGRLLLRDENDCNFTRKYNLTKIYVTAPDIVEIRSSTGFPVSSDGVLEYQNLTLLSESFTVPDAENTSGSFDLQLNTESVRIVSNGISYFKLRGNTVNFNIVFAAGDSRLEANELMADNIILSHRGTNDMLLRPTQSLKGTLKGTGDVISYERPSVVEVEEIYKGRLIFRD</sequence>
<dbReference type="Pfam" id="PF10988">
    <property type="entry name" value="DUF2807"/>
    <property type="match status" value="1"/>
</dbReference>
<proteinExistence type="predicted"/>
<dbReference type="RefSeq" id="WP_354618805.1">
    <property type="nucleotide sequence ID" value="NZ_JBEWYP010000006.1"/>
</dbReference>
<evidence type="ECO:0000313" key="4">
    <source>
        <dbReference type="Proteomes" id="UP001549773"/>
    </source>
</evidence>
<comment type="caution">
    <text evidence="3">The sequence shown here is derived from an EMBL/GenBank/DDBJ whole genome shotgun (WGS) entry which is preliminary data.</text>
</comment>
<protein>
    <submittedName>
        <fullName evidence="3">Head GIN domain-containing protein</fullName>
    </submittedName>
</protein>
<dbReference type="PROSITE" id="PS51257">
    <property type="entry name" value="PROKAR_LIPOPROTEIN"/>
    <property type="match status" value="1"/>
</dbReference>
<dbReference type="InterPro" id="IPR021255">
    <property type="entry name" value="DUF2807"/>
</dbReference>
<accession>A0ABV2TXK4</accession>
<keyword evidence="1" id="KW-0732">Signal</keyword>
<keyword evidence="4" id="KW-1185">Reference proteome</keyword>
<gene>
    <name evidence="3" type="ORF">ABXZ32_11400</name>
</gene>
<dbReference type="EMBL" id="JBEWYP010000006">
    <property type="protein sequence ID" value="MET7030007.1"/>
    <property type="molecule type" value="Genomic_DNA"/>
</dbReference>
<name>A0ABV2TXK4_9FLAO</name>